<sequence>MIRIAFVGAGSVVFTRQLLHDILSFPELADCAIALHDINPERLEVAAALAAQTAAALGAAPTVTTSVDRRAALAGADVVVNMVAVGGHDATVTDFTVPAAAGLRQTIGDTLGIGGIFRALRTFPLLEALAVDMAEVCPQAWLLNYTNPMAMNIQFLAAVAPRLKVAGLCHSVYWTVRGLCEIVGVPHEEVDYLSAGVNHQAWILRWQHQGRDLYPALDAAIDADAELARRVRVDMYRRLGYYPTETSEHSSEYVPWYLRHPSEIDRLRIPVDDYLGISAENLTEYAALRAGLEAGTVLPDAWEADAAEYAPQVIHSMATGTHRIIQVTTPNTGLITNLPEGAAVEVPATVDRLGVHPHHVGALPPQLAAANRHFLNVVELVVAAAVEGEPRHIRHAAMADPATAAVLTVDEIWQLCDAMVAAHGDALPLSLRRSPVALGGNGTRRLLTLG</sequence>
<dbReference type="InterPro" id="IPR022616">
    <property type="entry name" value="Glyco_hydro_4_C"/>
</dbReference>
<dbReference type="PANTHER" id="PTHR32092:SF6">
    <property type="entry name" value="ALPHA-GALACTOSIDASE"/>
    <property type="match status" value="1"/>
</dbReference>
<dbReference type="PRINTS" id="PR00732">
    <property type="entry name" value="GLHYDRLASE4"/>
</dbReference>
<dbReference type="InterPro" id="IPR036291">
    <property type="entry name" value="NAD(P)-bd_dom_sf"/>
</dbReference>
<keyword evidence="4 12" id="KW-0378">Hydrolase</keyword>
<proteinExistence type="inferred from homology"/>
<dbReference type="GO" id="GO:0046872">
    <property type="term" value="F:metal ion binding"/>
    <property type="evidence" value="ECO:0007669"/>
    <property type="project" value="UniProtKB-KW"/>
</dbReference>
<dbReference type="EMBL" id="JAGSOG010000002">
    <property type="protein sequence ID" value="MBR7831745.1"/>
    <property type="molecule type" value="Genomic_DNA"/>
</dbReference>
<dbReference type="GO" id="GO:0004557">
    <property type="term" value="F:alpha-galactosidase activity"/>
    <property type="evidence" value="ECO:0007669"/>
    <property type="project" value="UniProtKB-EC"/>
</dbReference>
<evidence type="ECO:0000313" key="15">
    <source>
        <dbReference type="Proteomes" id="UP000675781"/>
    </source>
</evidence>
<dbReference type="RefSeq" id="WP_212526279.1">
    <property type="nucleotide sequence ID" value="NZ_JAGSOG010000002.1"/>
</dbReference>
<dbReference type="NCBIfam" id="NF011657">
    <property type="entry name" value="PRK15076.1"/>
    <property type="match status" value="1"/>
</dbReference>
<comment type="cofactor">
    <cofactor evidence="12">
        <name>NAD(+)</name>
        <dbReference type="ChEBI" id="CHEBI:57540"/>
    </cofactor>
    <text evidence="12">Binds 1 NAD(+) per subunit.</text>
</comment>
<evidence type="ECO:0000256" key="8">
    <source>
        <dbReference type="ARBA" id="ARBA00023295"/>
    </source>
</evidence>
<keyword evidence="7" id="KW-0119">Carbohydrate metabolism</keyword>
<evidence type="ECO:0000256" key="2">
    <source>
        <dbReference type="ARBA" id="ARBA00010141"/>
    </source>
</evidence>
<evidence type="ECO:0000313" key="14">
    <source>
        <dbReference type="EMBL" id="MBR7831745.1"/>
    </source>
</evidence>
<evidence type="ECO:0000256" key="4">
    <source>
        <dbReference type="ARBA" id="ARBA00022801"/>
    </source>
</evidence>
<dbReference type="GO" id="GO:0016616">
    <property type="term" value="F:oxidoreductase activity, acting on the CH-OH group of donors, NAD or NADP as acceptor"/>
    <property type="evidence" value="ECO:0007669"/>
    <property type="project" value="InterPro"/>
</dbReference>
<dbReference type="Pfam" id="PF11975">
    <property type="entry name" value="Glyco_hydro_4C"/>
    <property type="match status" value="1"/>
</dbReference>
<feature type="site" description="Increases basicity of active site Tyr" evidence="11">
    <location>
        <position position="109"/>
    </location>
</feature>
<dbReference type="InterPro" id="IPR015955">
    <property type="entry name" value="Lactate_DH/Glyco_Ohase_4_C"/>
</dbReference>
<dbReference type="GO" id="GO:0005975">
    <property type="term" value="P:carbohydrate metabolic process"/>
    <property type="evidence" value="ECO:0007669"/>
    <property type="project" value="InterPro"/>
</dbReference>
<organism evidence="14 15">
    <name type="scientific">Actinospica durhamensis</name>
    <dbReference type="NCBI Taxonomy" id="1508375"/>
    <lineage>
        <taxon>Bacteria</taxon>
        <taxon>Bacillati</taxon>
        <taxon>Actinomycetota</taxon>
        <taxon>Actinomycetes</taxon>
        <taxon>Catenulisporales</taxon>
        <taxon>Actinospicaceae</taxon>
        <taxon>Actinospica</taxon>
    </lineage>
</organism>
<dbReference type="Proteomes" id="UP000675781">
    <property type="component" value="Unassembled WGS sequence"/>
</dbReference>
<comment type="caution">
    <text evidence="14">The sequence shown here is derived from an EMBL/GenBank/DDBJ whole genome shotgun (WGS) entry which is preliminary data.</text>
</comment>
<dbReference type="InterPro" id="IPR001088">
    <property type="entry name" value="Glyco_hydro_4"/>
</dbReference>
<keyword evidence="10" id="KW-0408">Iron</keyword>
<keyword evidence="3 10" id="KW-0479">Metal-binding</keyword>
<dbReference type="EC" id="3.2.1.22" evidence="14"/>
<name>A0A941EJ70_9ACTN</name>
<evidence type="ECO:0000256" key="9">
    <source>
        <dbReference type="PIRSR" id="PIRSR601088-2"/>
    </source>
</evidence>
<feature type="domain" description="Glycosyl hydrolase family 4 C-terminal" evidence="13">
    <location>
        <begin position="195"/>
        <end position="403"/>
    </location>
</feature>
<evidence type="ECO:0000256" key="3">
    <source>
        <dbReference type="ARBA" id="ARBA00022723"/>
    </source>
</evidence>
<protein>
    <submittedName>
        <fullName evidence="14">Alpha-galactosidase</fullName>
        <ecNumber evidence="14">3.2.1.22</ecNumber>
    </submittedName>
</protein>
<dbReference type="Pfam" id="PF02056">
    <property type="entry name" value="Glyco_hydro_4"/>
    <property type="match status" value="1"/>
</dbReference>
<dbReference type="AlphaFoldDB" id="A0A941EJ70"/>
<evidence type="ECO:0000259" key="13">
    <source>
        <dbReference type="Pfam" id="PF11975"/>
    </source>
</evidence>
<keyword evidence="8 12" id="KW-0326">Glycosidase</keyword>
<dbReference type="SUPFAM" id="SSF56327">
    <property type="entry name" value="LDH C-terminal domain-like"/>
    <property type="match status" value="1"/>
</dbReference>
<evidence type="ECO:0000256" key="5">
    <source>
        <dbReference type="ARBA" id="ARBA00023027"/>
    </source>
</evidence>
<keyword evidence="10" id="KW-0170">Cobalt</keyword>
<evidence type="ECO:0000256" key="7">
    <source>
        <dbReference type="ARBA" id="ARBA00023277"/>
    </source>
</evidence>
<feature type="binding site" evidence="10">
    <location>
        <position position="199"/>
    </location>
    <ligand>
        <name>Mn(2+)</name>
        <dbReference type="ChEBI" id="CHEBI:29035"/>
    </ligand>
</feature>
<dbReference type="SUPFAM" id="SSF51735">
    <property type="entry name" value="NAD(P)-binding Rossmann-fold domains"/>
    <property type="match status" value="1"/>
</dbReference>
<keyword evidence="10" id="KW-0533">Nickel</keyword>
<comment type="cofactor">
    <cofactor evidence="1">
        <name>Mn(2+)</name>
        <dbReference type="ChEBI" id="CHEBI:29035"/>
    </cofactor>
</comment>
<evidence type="ECO:0000256" key="10">
    <source>
        <dbReference type="PIRSR" id="PIRSR601088-3"/>
    </source>
</evidence>
<keyword evidence="6 10" id="KW-0464">Manganese</keyword>
<keyword evidence="5 12" id="KW-0520">NAD</keyword>
<dbReference type="Gene3D" id="3.90.1820.10">
    <property type="entry name" value="AglA-like glucosidase"/>
    <property type="match status" value="1"/>
</dbReference>
<comment type="similarity">
    <text evidence="2 12">Belongs to the glycosyl hydrolase 4 family.</text>
</comment>
<reference evidence="14" key="1">
    <citation type="submission" date="2021-04" db="EMBL/GenBank/DDBJ databases">
        <title>Genome based classification of Actinospica acidithermotolerans sp. nov., an actinobacterium isolated from an Indonesian hot spring.</title>
        <authorList>
            <person name="Kusuma A.B."/>
            <person name="Putra K.E."/>
            <person name="Nafisah S."/>
            <person name="Loh J."/>
            <person name="Nouioui I."/>
            <person name="Goodfellow M."/>
        </authorList>
    </citation>
    <scope>NUCLEOTIDE SEQUENCE</scope>
    <source>
        <strain evidence="14">CSCA 57</strain>
    </source>
</reference>
<accession>A0A941EJ70</accession>
<evidence type="ECO:0000256" key="6">
    <source>
        <dbReference type="ARBA" id="ARBA00023211"/>
    </source>
</evidence>
<gene>
    <name evidence="14" type="primary">melA</name>
    <name evidence="14" type="ORF">KDL01_00650</name>
</gene>
<evidence type="ECO:0000256" key="12">
    <source>
        <dbReference type="RuleBase" id="RU361152"/>
    </source>
</evidence>
<feature type="binding site" evidence="10">
    <location>
        <position position="169"/>
    </location>
    <ligand>
        <name>Mn(2+)</name>
        <dbReference type="ChEBI" id="CHEBI:29035"/>
    </ligand>
</feature>
<dbReference type="PANTHER" id="PTHR32092">
    <property type="entry name" value="6-PHOSPHO-BETA-GLUCOSIDASE-RELATED"/>
    <property type="match status" value="1"/>
</dbReference>
<dbReference type="InterPro" id="IPR053715">
    <property type="entry name" value="GH4_Enzyme_sf"/>
</dbReference>
<evidence type="ECO:0000256" key="1">
    <source>
        <dbReference type="ARBA" id="ARBA00001936"/>
    </source>
</evidence>
<evidence type="ECO:0000256" key="11">
    <source>
        <dbReference type="PIRSR" id="PIRSR601088-4"/>
    </source>
</evidence>
<feature type="binding site" evidence="9">
    <location>
        <position position="147"/>
    </location>
    <ligand>
        <name>substrate</name>
    </ligand>
</feature>
<keyword evidence="15" id="KW-1185">Reference proteome</keyword>